<dbReference type="Proteomes" id="UP000005707">
    <property type="component" value="Unassembled WGS sequence"/>
</dbReference>
<proteinExistence type="predicted"/>
<dbReference type="InParanoid" id="U2EAB5"/>
<comment type="caution">
    <text evidence="1">The sequence shown here is derived from an EMBL/GenBank/DDBJ whole genome shotgun (WGS) entry which is preliminary data.</text>
</comment>
<dbReference type="Pfam" id="PF03860">
    <property type="entry name" value="Csp"/>
    <property type="match status" value="1"/>
</dbReference>
<dbReference type="AlphaFoldDB" id="U2EAB5"/>
<dbReference type="PANTHER" id="PTHR37310">
    <property type="entry name" value="CYTOPLASMIC PROTEIN-RELATED"/>
    <property type="match status" value="1"/>
</dbReference>
<organism evidence="1 2">
    <name type="scientific">Haloplasma contractile SSD-17B</name>
    <dbReference type="NCBI Taxonomy" id="1033810"/>
    <lineage>
        <taxon>Bacteria</taxon>
        <taxon>Bacillati</taxon>
        <taxon>Mycoplasmatota</taxon>
        <taxon>Mollicutes</taxon>
        <taxon>Haloplasmatales</taxon>
        <taxon>Haloplasmataceae</taxon>
        <taxon>Haloplasma</taxon>
    </lineage>
</organism>
<dbReference type="STRING" id="1033810.HLPCO_001947"/>
<sequence length="145" mass="16850">MEYMYNEDHYKGVSPIQDFGYGEPGLGFDGEFEPEYSFDFDERLVATINNCEAVCLNMHTMILRRQDIQRRLKQLDLLRDCADVCGTTVKFIASGSRFARNMAAQCAEICERCGNECARFPDRESRRCARICLHCARECRRFAQY</sequence>
<keyword evidence="2" id="KW-1185">Reference proteome</keyword>
<dbReference type="Gene3D" id="1.20.1270.360">
    <property type="match status" value="1"/>
</dbReference>
<accession>U2EAB5</accession>
<reference evidence="1 2" key="2">
    <citation type="journal article" date="2013" name="PLoS ONE">
        <title>INDIGO - INtegrated Data Warehouse of MIcrobial GenOmes with Examples from the Red Sea Extremophiles.</title>
        <authorList>
            <person name="Alam I."/>
            <person name="Antunes A."/>
            <person name="Kamau A.A."/>
            <person name="Ba Alawi W."/>
            <person name="Kalkatawi M."/>
            <person name="Stingl U."/>
            <person name="Bajic V.B."/>
        </authorList>
    </citation>
    <scope>NUCLEOTIDE SEQUENCE [LARGE SCALE GENOMIC DNA]</scope>
    <source>
        <strain evidence="1 2">SSD-17B</strain>
    </source>
</reference>
<evidence type="ECO:0000313" key="1">
    <source>
        <dbReference type="EMBL" id="ERJ12033.1"/>
    </source>
</evidence>
<name>U2EAB5_9MOLU</name>
<gene>
    <name evidence="1" type="ORF">HLPCO_001947</name>
</gene>
<dbReference type="EMBL" id="AFNU02000006">
    <property type="protein sequence ID" value="ERJ12033.1"/>
    <property type="molecule type" value="Genomic_DNA"/>
</dbReference>
<dbReference type="RefSeq" id="WP_008827360.1">
    <property type="nucleotide sequence ID" value="NZ_AFNU02000006.1"/>
</dbReference>
<evidence type="ECO:0000313" key="2">
    <source>
        <dbReference type="Proteomes" id="UP000005707"/>
    </source>
</evidence>
<dbReference type="InterPro" id="IPR044543">
    <property type="entry name" value="YHJQ-like"/>
</dbReference>
<dbReference type="PANTHER" id="PTHR37310:SF1">
    <property type="entry name" value="CYTOPLASMIC PROTEIN"/>
    <property type="match status" value="1"/>
</dbReference>
<dbReference type="InterPro" id="IPR005560">
    <property type="entry name" value="Csp_YhjQ"/>
</dbReference>
<protein>
    <submittedName>
        <fullName evidence="1">Ferredoxin protein</fullName>
    </submittedName>
</protein>
<dbReference type="CDD" id="cd08026">
    <property type="entry name" value="DUF326"/>
    <property type="match status" value="1"/>
</dbReference>
<reference evidence="1 2" key="1">
    <citation type="journal article" date="2011" name="J. Bacteriol.">
        <title>Genome sequence of Haloplasma contractile, an unusual contractile bacterium from a deep-sea anoxic brine lake.</title>
        <authorList>
            <person name="Antunes A."/>
            <person name="Alam I."/>
            <person name="El Dorry H."/>
            <person name="Siam R."/>
            <person name="Robertson A."/>
            <person name="Bajic V.B."/>
            <person name="Stingl U."/>
        </authorList>
    </citation>
    <scope>NUCLEOTIDE SEQUENCE [LARGE SCALE GENOMIC DNA]</scope>
    <source>
        <strain evidence="1 2">SSD-17B</strain>
    </source>
</reference>
<dbReference type="FunCoup" id="U2EAB5">
    <property type="interactions" value="1"/>
</dbReference>